<dbReference type="InterPro" id="IPR006091">
    <property type="entry name" value="Acyl-CoA_Oxase/DH_mid-dom"/>
</dbReference>
<sequence>MRAVVGGSSVLPHDGSMEGLSCVAIPRDDGLALIGDPDRSDGFLCSGERCGEIGEDELDCTPNLVGIVFDPSGLGEELGEFPVRRRDRKAALVERNGPHSRRSGIDRDNNSHEGLSSGQTADMSIDFSLSPELEEIRGKVRTFIADVVAPTEKRLEAEGVAETDRRAYVAELIELRRQAQELGLWLPHMPVEWGGMGLGHVQLAMVQAEAARTRLGPWVFNCQAPDEGNMHTLLHWGTDEQKEKYLRPLCEGRVWSCFAMTEPEVAGSDPTLIRTHAEQDGEEWVINGHKWFISNAHRASFAILVARTEDDPDLPQAANTAFIVDIPTEGWNEVRQIETMHGSTGHSEILIEDLRVSDSAMLGGRGQGHRLGQYRLGPARLAHCMRWIAQAEVALDMMVARSLDRYSHGSILAEKQGVQWLIADSAMELYQCKLMVLHAAYKIDRGDDFTAEVSMAKHFVANSLNRIIDRAIQVHGALGYSTDTPLAHMYQQARWARFADGADEIHQMRIAQRTIAAWRDHGSTRAATGDLPI</sequence>
<dbReference type="Pfam" id="PF02770">
    <property type="entry name" value="Acyl-CoA_dh_M"/>
    <property type="match status" value="1"/>
</dbReference>
<evidence type="ECO:0000259" key="8">
    <source>
        <dbReference type="Pfam" id="PF00441"/>
    </source>
</evidence>
<dbReference type="SUPFAM" id="SSF56645">
    <property type="entry name" value="Acyl-CoA dehydrogenase NM domain-like"/>
    <property type="match status" value="1"/>
</dbReference>
<accession>A0A6J6IZH8</accession>
<dbReference type="InterPro" id="IPR037069">
    <property type="entry name" value="AcylCoA_DH/ox_N_sf"/>
</dbReference>
<name>A0A6J6IZH8_9ZZZZ</name>
<evidence type="ECO:0000259" key="10">
    <source>
        <dbReference type="Pfam" id="PF02771"/>
    </source>
</evidence>
<dbReference type="PANTHER" id="PTHR48083">
    <property type="entry name" value="MEDIUM-CHAIN SPECIFIC ACYL-COA DEHYDROGENASE, MITOCHONDRIAL-RELATED"/>
    <property type="match status" value="1"/>
</dbReference>
<keyword evidence="4" id="KW-0285">Flavoprotein</keyword>
<dbReference type="SUPFAM" id="SSF47203">
    <property type="entry name" value="Acyl-CoA dehydrogenase C-terminal domain-like"/>
    <property type="match status" value="1"/>
</dbReference>
<keyword evidence="6" id="KW-0560">Oxidoreductase</keyword>
<dbReference type="Gene3D" id="2.40.110.10">
    <property type="entry name" value="Butyryl-CoA Dehydrogenase, subunit A, domain 2"/>
    <property type="match status" value="1"/>
</dbReference>
<organism evidence="11">
    <name type="scientific">freshwater metagenome</name>
    <dbReference type="NCBI Taxonomy" id="449393"/>
    <lineage>
        <taxon>unclassified sequences</taxon>
        <taxon>metagenomes</taxon>
        <taxon>ecological metagenomes</taxon>
    </lineage>
</organism>
<comment type="similarity">
    <text evidence="2">Belongs to the acyl-CoA dehydrogenase family.</text>
</comment>
<comment type="cofactor">
    <cofactor evidence="1">
        <name>FAD</name>
        <dbReference type="ChEBI" id="CHEBI:57692"/>
    </cofactor>
</comment>
<dbReference type="GO" id="GO:0050660">
    <property type="term" value="F:flavin adenine dinucleotide binding"/>
    <property type="evidence" value="ECO:0007669"/>
    <property type="project" value="InterPro"/>
</dbReference>
<dbReference type="InterPro" id="IPR036250">
    <property type="entry name" value="AcylCo_DH-like_C"/>
</dbReference>
<dbReference type="Pfam" id="PF02771">
    <property type="entry name" value="Acyl-CoA_dh_N"/>
    <property type="match status" value="1"/>
</dbReference>
<dbReference type="Gene3D" id="1.10.540.10">
    <property type="entry name" value="Acyl-CoA dehydrogenase/oxidase, N-terminal domain"/>
    <property type="match status" value="1"/>
</dbReference>
<dbReference type="InterPro" id="IPR009075">
    <property type="entry name" value="AcylCo_DH/oxidase_C"/>
</dbReference>
<dbReference type="Gene3D" id="1.20.140.10">
    <property type="entry name" value="Butyryl-CoA Dehydrogenase, subunit A, domain 3"/>
    <property type="match status" value="1"/>
</dbReference>
<dbReference type="InterPro" id="IPR009100">
    <property type="entry name" value="AcylCoA_DH/oxidase_NM_dom_sf"/>
</dbReference>
<feature type="compositionally biased region" description="Polar residues" evidence="7">
    <location>
        <begin position="112"/>
        <end position="122"/>
    </location>
</feature>
<feature type="domain" description="Acyl-CoA oxidase/dehydrogenase middle" evidence="9">
    <location>
        <begin position="257"/>
        <end position="348"/>
    </location>
</feature>
<dbReference type="InterPro" id="IPR013786">
    <property type="entry name" value="AcylCoA_DH/ox_N"/>
</dbReference>
<evidence type="ECO:0000256" key="1">
    <source>
        <dbReference type="ARBA" id="ARBA00001974"/>
    </source>
</evidence>
<evidence type="ECO:0000259" key="9">
    <source>
        <dbReference type="Pfam" id="PF02770"/>
    </source>
</evidence>
<dbReference type="PANTHER" id="PTHR48083:SF13">
    <property type="entry name" value="ACYL-COA DEHYDROGENASE FAMILY MEMBER 11"/>
    <property type="match status" value="1"/>
</dbReference>
<dbReference type="GO" id="GO:0033539">
    <property type="term" value="P:fatty acid beta-oxidation using acyl-CoA dehydrogenase"/>
    <property type="evidence" value="ECO:0007669"/>
    <property type="project" value="TreeGrafter"/>
</dbReference>
<comment type="subunit">
    <text evidence="3">Homodimer.</text>
</comment>
<evidence type="ECO:0000313" key="11">
    <source>
        <dbReference type="EMBL" id="CAB4629643.1"/>
    </source>
</evidence>
<feature type="domain" description="Acyl-CoA dehydrogenase/oxidase C-terminal" evidence="8">
    <location>
        <begin position="366"/>
        <end position="513"/>
    </location>
</feature>
<dbReference type="GO" id="GO:0005737">
    <property type="term" value="C:cytoplasm"/>
    <property type="evidence" value="ECO:0007669"/>
    <property type="project" value="TreeGrafter"/>
</dbReference>
<keyword evidence="5" id="KW-0274">FAD</keyword>
<feature type="domain" description="Acyl-CoA dehydrogenase/oxidase N-terminal" evidence="10">
    <location>
        <begin position="130"/>
        <end position="252"/>
    </location>
</feature>
<dbReference type="GO" id="GO:0003995">
    <property type="term" value="F:acyl-CoA dehydrogenase activity"/>
    <property type="evidence" value="ECO:0007669"/>
    <property type="project" value="TreeGrafter"/>
</dbReference>
<evidence type="ECO:0000256" key="6">
    <source>
        <dbReference type="ARBA" id="ARBA00023002"/>
    </source>
</evidence>
<protein>
    <submittedName>
        <fullName evidence="11">Unannotated protein</fullName>
    </submittedName>
</protein>
<dbReference type="InterPro" id="IPR046373">
    <property type="entry name" value="Acyl-CoA_Oxase/DH_mid-dom_sf"/>
</dbReference>
<dbReference type="EMBL" id="CAEZVK010000052">
    <property type="protein sequence ID" value="CAB4629643.1"/>
    <property type="molecule type" value="Genomic_DNA"/>
</dbReference>
<evidence type="ECO:0000256" key="7">
    <source>
        <dbReference type="SAM" id="MobiDB-lite"/>
    </source>
</evidence>
<dbReference type="Pfam" id="PF00441">
    <property type="entry name" value="Acyl-CoA_dh_1"/>
    <property type="match status" value="1"/>
</dbReference>
<reference evidence="11" key="1">
    <citation type="submission" date="2020-05" db="EMBL/GenBank/DDBJ databases">
        <authorList>
            <person name="Chiriac C."/>
            <person name="Salcher M."/>
            <person name="Ghai R."/>
            <person name="Kavagutti S V."/>
        </authorList>
    </citation>
    <scope>NUCLEOTIDE SEQUENCE</scope>
</reference>
<evidence type="ECO:0000256" key="3">
    <source>
        <dbReference type="ARBA" id="ARBA00011738"/>
    </source>
</evidence>
<evidence type="ECO:0000256" key="4">
    <source>
        <dbReference type="ARBA" id="ARBA00022630"/>
    </source>
</evidence>
<dbReference type="FunFam" id="2.40.110.10:FF:000002">
    <property type="entry name" value="Acyl-CoA dehydrogenase fadE12"/>
    <property type="match status" value="1"/>
</dbReference>
<proteinExistence type="inferred from homology"/>
<dbReference type="InterPro" id="IPR050741">
    <property type="entry name" value="Acyl-CoA_dehydrogenase"/>
</dbReference>
<feature type="region of interest" description="Disordered" evidence="7">
    <location>
        <begin position="91"/>
        <end position="123"/>
    </location>
</feature>
<evidence type="ECO:0000256" key="2">
    <source>
        <dbReference type="ARBA" id="ARBA00009347"/>
    </source>
</evidence>
<evidence type="ECO:0000256" key="5">
    <source>
        <dbReference type="ARBA" id="ARBA00022827"/>
    </source>
</evidence>
<dbReference type="AlphaFoldDB" id="A0A6J6IZH8"/>
<gene>
    <name evidence="11" type="ORF">UFOPK2000_00632</name>
</gene>